<comment type="caution">
    <text evidence="1">The sequence shown here is derived from an EMBL/GenBank/DDBJ whole genome shotgun (WGS) entry which is preliminary data.</text>
</comment>
<accession>A0ABW5TSF4</accession>
<dbReference type="Proteomes" id="UP001597546">
    <property type="component" value="Unassembled WGS sequence"/>
</dbReference>
<reference evidence="2" key="1">
    <citation type="journal article" date="2019" name="Int. J. Syst. Evol. Microbiol.">
        <title>The Global Catalogue of Microorganisms (GCM) 10K type strain sequencing project: providing services to taxonomists for standard genome sequencing and annotation.</title>
        <authorList>
            <consortium name="The Broad Institute Genomics Platform"/>
            <consortium name="The Broad Institute Genome Sequencing Center for Infectious Disease"/>
            <person name="Wu L."/>
            <person name="Ma J."/>
        </authorList>
    </citation>
    <scope>NUCLEOTIDE SEQUENCE [LARGE SCALE GENOMIC DNA]</scope>
    <source>
        <strain evidence="2">KCTC 42456</strain>
    </source>
</reference>
<gene>
    <name evidence="1" type="ORF">ACFSSE_06920</name>
</gene>
<evidence type="ECO:0000313" key="2">
    <source>
        <dbReference type="Proteomes" id="UP001597546"/>
    </source>
</evidence>
<organism evidence="1 2">
    <name type="scientific">Pedobacter alpinus</name>
    <dbReference type="NCBI Taxonomy" id="1590643"/>
    <lineage>
        <taxon>Bacteria</taxon>
        <taxon>Pseudomonadati</taxon>
        <taxon>Bacteroidota</taxon>
        <taxon>Sphingobacteriia</taxon>
        <taxon>Sphingobacteriales</taxon>
        <taxon>Sphingobacteriaceae</taxon>
        <taxon>Pedobacter</taxon>
    </lineage>
</organism>
<keyword evidence="2" id="KW-1185">Reference proteome</keyword>
<proteinExistence type="predicted"/>
<protein>
    <submittedName>
        <fullName evidence="1">Uncharacterized protein</fullName>
    </submittedName>
</protein>
<sequence length="156" mass="18380">MELYYGIRTMRYYIITTLFWILSFKIASAQNDSLLIGNKKFNTYGDIFSLNLSHNEVTNPILKIDWLNVNREMIQSFNIKKRQIKKVELIDSSINVITNLMIRFNGEMITSRNEKKHKLSNIKLESIKSIAYLDPNESIKIYGREYKFGMLIIETN</sequence>
<name>A0ABW5TSF4_9SPHI</name>
<dbReference type="EMBL" id="JBHULV010000022">
    <property type="protein sequence ID" value="MFD2731433.1"/>
    <property type="molecule type" value="Genomic_DNA"/>
</dbReference>
<evidence type="ECO:0000313" key="1">
    <source>
        <dbReference type="EMBL" id="MFD2731433.1"/>
    </source>
</evidence>